<sequence length="1141" mass="122832">MKNIYTLRPLTAFLSLFCCWSLSIFAQTPTNPAPQALPYTQNFDGLATNPITYPAGFQGWTASTLPGLSFNVSGTLVADRALVGPSSAATTSGNFHNYVGKIGFLNTGSLDLTIALAIDATGQKAVQVQYEAITIRNPYGTPNNSRINEMVLQYRIGNSGAFKILPSTAYSNNTVSEVSDATPPTSQNPQNIKVTLPSECDNEPVVQVRWISRQVSGSGSRPSFAIDNIDVRSDIMAPVSAIGYPKTDNILSESFDFSDQLDEIGKTYFVLLPGGSATPTAAQVKAGVDASDAAALQFGFLNITNPSQPVVKTFSGLVLGASYSVFSISEDANGNIQSVVTKKDVTTSNVAIPSFLTTVSALNLGFSEPNYSSEIFSYQIQGANVTAPVTVSSSATAFVVSKDNTNFSSSISFNAAAFASNAAVTVYVQFTPTALGESSAQLTHETTGATSKIVSLSGAGINPYVQGFNDVNALSNSGWTEYSVAGNSNRWAITTTARNVNSGTGAVLMNGYSESGASKDWLISPKLRLDNFTDLALLSFYSRKFYEGPQLKLMVSVNYDGKSNPETATWTALEGNFPTETGTYKLSQNIDLEAYKTSHTYLAWVYETTAGGTNNAAEWSIDDIAITNLTNYLDANPVLSFGDASPNTISATQSFIFKAVGYNDLTLTAPADYQLSLDGVAFQSNVVVPTADAAAGRTIFVRFTPSVKALEISGKLKVTGTGLDTEIGMFTGSSLPKAETFDVVTYNLEFFGTAVKDASGVEFGPTNNALQIENVAKVMNKLDADVYVVQEVSDDPSIDILIQKINVNGKTFEKSISTSWSYSFNPPQDTFPPQKLVVLYNTQTTTVKKERVMFKKLYDDVRNGTATLPNYPGGNGSSFFSSGRLPYMVKIETNINGVKKEIDLIDIHARANSGSDMSRYNMRKYDAELLRDSLIANYPDSNYIILGDYNDDVKASVIPGNPSSYQALVEDTANFNALTLDISKAGAFSFLSSGGFLDHIMISNELTDSYIPNSTAVYDPRNDITNYVNTTSDHGPVIARFEFKPTLSTIDFGTKANSFATTYPNPATDVVNVVLKANQTKDLKLRLYDSTGRLIGSPLDIKAGENNNTGVIQISNLASGIYFYTLTENNKVVFRDKIIKK</sequence>
<dbReference type="Proteomes" id="UP000198345">
    <property type="component" value="Unassembled WGS sequence"/>
</dbReference>
<keyword evidence="5" id="KW-0540">Nuclease</keyword>
<dbReference type="Pfam" id="PF18962">
    <property type="entry name" value="Por_Secre_tail"/>
    <property type="match status" value="1"/>
</dbReference>
<dbReference type="SUPFAM" id="SSF56219">
    <property type="entry name" value="DNase I-like"/>
    <property type="match status" value="1"/>
</dbReference>
<feature type="chain" id="PRO_5013257257" evidence="2">
    <location>
        <begin position="27"/>
        <end position="1141"/>
    </location>
</feature>
<accession>A0A226HNA2</accession>
<dbReference type="OrthoDB" id="5500612at2"/>
<keyword evidence="1 2" id="KW-0732">Signal</keyword>
<dbReference type="InterPro" id="IPR005135">
    <property type="entry name" value="Endo/exonuclease/phosphatase"/>
</dbReference>
<dbReference type="Pfam" id="PF03372">
    <property type="entry name" value="Exo_endo_phos"/>
    <property type="match status" value="1"/>
</dbReference>
<reference evidence="5 6" key="1">
    <citation type="submission" date="2016-11" db="EMBL/GenBank/DDBJ databases">
        <title>Whole genomes of Flavobacteriaceae.</title>
        <authorList>
            <person name="Stine C."/>
            <person name="Li C."/>
            <person name="Tadesse D."/>
        </authorList>
    </citation>
    <scope>NUCLEOTIDE SEQUENCE [LARGE SCALE GENOMIC DNA]</scope>
    <source>
        <strain evidence="5 6">DSM 18292</strain>
    </source>
</reference>
<evidence type="ECO:0000313" key="5">
    <source>
        <dbReference type="EMBL" id="OXA95584.1"/>
    </source>
</evidence>
<keyword evidence="6" id="KW-1185">Reference proteome</keyword>
<feature type="domain" description="Secretion system C-terminal sorting" evidence="4">
    <location>
        <begin position="1063"/>
        <end position="1139"/>
    </location>
</feature>
<dbReference type="RefSeq" id="WP_089048301.1">
    <property type="nucleotide sequence ID" value="NZ_FXTV01000007.1"/>
</dbReference>
<dbReference type="AlphaFoldDB" id="A0A226HNA2"/>
<feature type="signal peptide" evidence="2">
    <location>
        <begin position="1"/>
        <end position="26"/>
    </location>
</feature>
<evidence type="ECO:0000259" key="4">
    <source>
        <dbReference type="Pfam" id="PF18962"/>
    </source>
</evidence>
<dbReference type="GO" id="GO:0004519">
    <property type="term" value="F:endonuclease activity"/>
    <property type="evidence" value="ECO:0007669"/>
    <property type="project" value="UniProtKB-KW"/>
</dbReference>
<keyword evidence="5" id="KW-0255">Endonuclease</keyword>
<dbReference type="Gene3D" id="2.60.120.260">
    <property type="entry name" value="Galactose-binding domain-like"/>
    <property type="match status" value="1"/>
</dbReference>
<evidence type="ECO:0000256" key="1">
    <source>
        <dbReference type="ARBA" id="ARBA00022729"/>
    </source>
</evidence>
<dbReference type="EMBL" id="MUGW01000005">
    <property type="protein sequence ID" value="OXA95584.1"/>
    <property type="molecule type" value="Genomic_DNA"/>
</dbReference>
<evidence type="ECO:0000313" key="6">
    <source>
        <dbReference type="Proteomes" id="UP000198345"/>
    </source>
</evidence>
<dbReference type="NCBIfam" id="TIGR04183">
    <property type="entry name" value="Por_Secre_tail"/>
    <property type="match status" value="1"/>
</dbReference>
<feature type="domain" description="Endonuclease/exonuclease/phosphatase" evidence="3">
    <location>
        <begin position="744"/>
        <end position="1034"/>
    </location>
</feature>
<keyword evidence="5" id="KW-0378">Hydrolase</keyword>
<name>A0A226HNA2_9FLAO</name>
<dbReference type="Gene3D" id="3.60.10.10">
    <property type="entry name" value="Endonuclease/exonuclease/phosphatase"/>
    <property type="match status" value="1"/>
</dbReference>
<evidence type="ECO:0000256" key="2">
    <source>
        <dbReference type="SAM" id="SignalP"/>
    </source>
</evidence>
<dbReference type="InterPro" id="IPR036691">
    <property type="entry name" value="Endo/exonu/phosph_ase_sf"/>
</dbReference>
<proteinExistence type="predicted"/>
<dbReference type="NCBIfam" id="NF038128">
    <property type="entry name" value="choice_anch_J"/>
    <property type="match status" value="1"/>
</dbReference>
<protein>
    <submittedName>
        <fullName evidence="5">Endonuclease</fullName>
    </submittedName>
</protein>
<evidence type="ECO:0000259" key="3">
    <source>
        <dbReference type="Pfam" id="PF03372"/>
    </source>
</evidence>
<gene>
    <name evidence="5" type="ORF">B0A66_02660</name>
</gene>
<comment type="caution">
    <text evidence="5">The sequence shown here is derived from an EMBL/GenBank/DDBJ whole genome shotgun (WGS) entry which is preliminary data.</text>
</comment>
<dbReference type="InterPro" id="IPR026444">
    <property type="entry name" value="Secre_tail"/>
</dbReference>
<organism evidence="5 6">
    <name type="scientific">Flavobacterium hercynium</name>
    <dbReference type="NCBI Taxonomy" id="387094"/>
    <lineage>
        <taxon>Bacteria</taxon>
        <taxon>Pseudomonadati</taxon>
        <taxon>Bacteroidota</taxon>
        <taxon>Flavobacteriia</taxon>
        <taxon>Flavobacteriales</taxon>
        <taxon>Flavobacteriaceae</taxon>
        <taxon>Flavobacterium</taxon>
    </lineage>
</organism>